<dbReference type="InterPro" id="IPR001251">
    <property type="entry name" value="CRAL-TRIO_dom"/>
</dbReference>
<proteinExistence type="predicted"/>
<sequence>MSFRSHTKRLPALEHEPLTPDEASVLLQARSALGDDFASLPRDVLVQFVRGYIDEADWAGSCIKHLRELVVWRQREGVDDVLARAPDRRDEFERMWRTSVIGEDGAGHPVVVESLGRIPASDFQAAFDEPLFLRHCAYNKETLRRLCIHTSHRTARRVYKFVVVLDMHGLSLRHTARPFLHMIKTYISAFGNLYPESLQKLYIVNAPLVFTGTWAIIRPLLHPLTARKIALFAHLDKATKAMEADGVTLGTSLDAAYASGDSCSTLVRQHGLASAELRSYVPAAELALYEDSIEDACAHVAAARALQSPASSTVASPRSSFARPSSAPAAPASLPRPPLPSVDERFAVARTGPAASGEVHAALVRRIDTSRQRASCAPAQLAPTGNAALVAVAPEGVVVVGANGARCVTCTTTTGTLEIEAGRVVHFALLLPARELIWFVAEAPLAAHLIACAARADDGPSAADGDTRAAHGAAPGAALGGARTSAMIGTMLLRRVHGGARHVLLYGDDGSTLCAKRTTGAAQIELAVSKMLGRGDPSIGAGSWVDLLAQPGGGPAAAAHGPTEARAGGAASADGAAVERIAGASHSAAEQPRTLAPRPTLTPTPTATSTVKGASGAGAPPSAPPMLLVLAVVASLCAANLAILGKWRLELTWE</sequence>
<feature type="domain" description="CRAL-TRIO" evidence="2">
    <location>
        <begin position="88"/>
        <end position="265"/>
    </location>
</feature>
<dbReference type="PANTHER" id="PTHR23324">
    <property type="entry name" value="SEC14 RELATED PROTEIN"/>
    <property type="match status" value="1"/>
</dbReference>
<dbReference type="AlphaFoldDB" id="A0A8J6C0F9"/>
<feature type="compositionally biased region" description="Low complexity" evidence="1">
    <location>
        <begin position="315"/>
        <end position="333"/>
    </location>
</feature>
<evidence type="ECO:0000313" key="4">
    <source>
        <dbReference type="Proteomes" id="UP000751190"/>
    </source>
</evidence>
<dbReference type="GO" id="GO:0005737">
    <property type="term" value="C:cytoplasm"/>
    <property type="evidence" value="ECO:0007669"/>
    <property type="project" value="TreeGrafter"/>
</dbReference>
<dbReference type="InterPro" id="IPR051064">
    <property type="entry name" value="SEC14/CRAL-TRIO_domain"/>
</dbReference>
<evidence type="ECO:0000313" key="3">
    <source>
        <dbReference type="EMBL" id="KAG8457867.1"/>
    </source>
</evidence>
<organism evidence="3 4">
    <name type="scientific">Diacronema lutheri</name>
    <name type="common">Unicellular marine alga</name>
    <name type="synonym">Monochrysis lutheri</name>
    <dbReference type="NCBI Taxonomy" id="2081491"/>
    <lineage>
        <taxon>Eukaryota</taxon>
        <taxon>Haptista</taxon>
        <taxon>Haptophyta</taxon>
        <taxon>Pavlovophyceae</taxon>
        <taxon>Pavlovales</taxon>
        <taxon>Pavlovaceae</taxon>
        <taxon>Diacronema</taxon>
    </lineage>
</organism>
<dbReference type="SMART" id="SM00516">
    <property type="entry name" value="SEC14"/>
    <property type="match status" value="1"/>
</dbReference>
<accession>A0A8J6C0F9</accession>
<comment type="caution">
    <text evidence="3">The sequence shown here is derived from an EMBL/GenBank/DDBJ whole genome shotgun (WGS) entry which is preliminary data.</text>
</comment>
<feature type="region of interest" description="Disordered" evidence="1">
    <location>
        <begin position="553"/>
        <end position="572"/>
    </location>
</feature>
<dbReference type="PROSITE" id="PS50191">
    <property type="entry name" value="CRAL_TRIO"/>
    <property type="match status" value="1"/>
</dbReference>
<feature type="region of interest" description="Disordered" evidence="1">
    <location>
        <begin position="313"/>
        <end position="338"/>
    </location>
</feature>
<evidence type="ECO:0000256" key="1">
    <source>
        <dbReference type="SAM" id="MobiDB-lite"/>
    </source>
</evidence>
<dbReference type="InterPro" id="IPR036865">
    <property type="entry name" value="CRAL-TRIO_dom_sf"/>
</dbReference>
<protein>
    <recommendedName>
        <fullName evidence="2">CRAL-TRIO domain-containing protein</fullName>
    </recommendedName>
</protein>
<name>A0A8J6C0F9_DIALT</name>
<dbReference type="Proteomes" id="UP000751190">
    <property type="component" value="Unassembled WGS sequence"/>
</dbReference>
<dbReference type="EMBL" id="JAGTXO010000061">
    <property type="protein sequence ID" value="KAG8457867.1"/>
    <property type="molecule type" value="Genomic_DNA"/>
</dbReference>
<feature type="region of interest" description="Disordered" evidence="1">
    <location>
        <begin position="582"/>
        <end position="618"/>
    </location>
</feature>
<feature type="compositionally biased region" description="Low complexity" evidence="1">
    <location>
        <begin position="556"/>
        <end position="572"/>
    </location>
</feature>
<dbReference type="Gene3D" id="3.40.525.10">
    <property type="entry name" value="CRAL-TRIO lipid binding domain"/>
    <property type="match status" value="1"/>
</dbReference>
<dbReference type="CDD" id="cd00170">
    <property type="entry name" value="SEC14"/>
    <property type="match status" value="1"/>
</dbReference>
<evidence type="ECO:0000259" key="2">
    <source>
        <dbReference type="PROSITE" id="PS50191"/>
    </source>
</evidence>
<reference evidence="3" key="1">
    <citation type="submission" date="2021-05" db="EMBL/GenBank/DDBJ databases">
        <title>The genome of the haptophyte Pavlova lutheri (Diacronema luteri, Pavlovales) - a model for lipid biosynthesis in eukaryotic algae.</title>
        <authorList>
            <person name="Hulatt C.J."/>
            <person name="Posewitz M.C."/>
        </authorList>
    </citation>
    <scope>NUCLEOTIDE SEQUENCE</scope>
    <source>
        <strain evidence="3">NIVA-4/92</strain>
    </source>
</reference>
<gene>
    <name evidence="3" type="ORF">KFE25_009765</name>
</gene>
<dbReference type="OrthoDB" id="59899at2759"/>
<dbReference type="SUPFAM" id="SSF52087">
    <property type="entry name" value="CRAL/TRIO domain"/>
    <property type="match status" value="1"/>
</dbReference>
<dbReference type="Pfam" id="PF00650">
    <property type="entry name" value="CRAL_TRIO"/>
    <property type="match status" value="1"/>
</dbReference>
<dbReference type="PANTHER" id="PTHR23324:SF87">
    <property type="entry name" value="CRAL-TRIO DOMAIN-CONTAINING PROTEIN C34C12.6"/>
    <property type="match status" value="1"/>
</dbReference>
<keyword evidence="4" id="KW-1185">Reference proteome</keyword>
<feature type="compositionally biased region" description="Low complexity" evidence="1">
    <location>
        <begin position="592"/>
        <end position="618"/>
    </location>
</feature>